<dbReference type="Proteomes" id="UP000008177">
    <property type="component" value="Unplaced contigs"/>
</dbReference>
<dbReference type="InParanoid" id="G2YPX3"/>
<dbReference type="AlphaFoldDB" id="G2YPX3"/>
<sequence length="77" mass="8678">MPLLFLPLKVADRSATGIFSLCLSLSRTILHSLQYHPHSYIHCSRYQERLMGNSKVSEIPYLGYCYHYLSAGTVATG</sequence>
<proteinExistence type="predicted"/>
<evidence type="ECO:0000313" key="1">
    <source>
        <dbReference type="EMBL" id="CCD53671.1"/>
    </source>
</evidence>
<dbReference type="EMBL" id="FQ790347">
    <property type="protein sequence ID" value="CCD53671.1"/>
    <property type="molecule type" value="Genomic_DNA"/>
</dbReference>
<name>G2YPX3_BOTF4</name>
<gene>
    <name evidence="1" type="ORF">BofuT4_uP137160.1</name>
</gene>
<accession>G2YPX3</accession>
<evidence type="ECO:0000313" key="2">
    <source>
        <dbReference type="Proteomes" id="UP000008177"/>
    </source>
</evidence>
<reference evidence="2" key="1">
    <citation type="journal article" date="2011" name="PLoS Genet.">
        <title>Genomic analysis of the necrotrophic fungal pathogens Sclerotinia sclerotiorum and Botrytis cinerea.</title>
        <authorList>
            <person name="Amselem J."/>
            <person name="Cuomo C.A."/>
            <person name="van Kan J.A."/>
            <person name="Viaud M."/>
            <person name="Benito E.P."/>
            <person name="Couloux A."/>
            <person name="Coutinho P.M."/>
            <person name="de Vries R.P."/>
            <person name="Dyer P.S."/>
            <person name="Fillinger S."/>
            <person name="Fournier E."/>
            <person name="Gout L."/>
            <person name="Hahn M."/>
            <person name="Kohn L."/>
            <person name="Lapalu N."/>
            <person name="Plummer K.M."/>
            <person name="Pradier J.M."/>
            <person name="Quevillon E."/>
            <person name="Sharon A."/>
            <person name="Simon A."/>
            <person name="ten Have A."/>
            <person name="Tudzynski B."/>
            <person name="Tudzynski P."/>
            <person name="Wincker P."/>
            <person name="Andrew M."/>
            <person name="Anthouard V."/>
            <person name="Beever R.E."/>
            <person name="Beffa R."/>
            <person name="Benoit I."/>
            <person name="Bouzid O."/>
            <person name="Brault B."/>
            <person name="Chen Z."/>
            <person name="Choquer M."/>
            <person name="Collemare J."/>
            <person name="Cotton P."/>
            <person name="Danchin E.G."/>
            <person name="Da Silva C."/>
            <person name="Gautier A."/>
            <person name="Giraud C."/>
            <person name="Giraud T."/>
            <person name="Gonzalez C."/>
            <person name="Grossetete S."/>
            <person name="Guldener U."/>
            <person name="Henrissat B."/>
            <person name="Howlett B.J."/>
            <person name="Kodira C."/>
            <person name="Kretschmer M."/>
            <person name="Lappartient A."/>
            <person name="Leroch M."/>
            <person name="Levis C."/>
            <person name="Mauceli E."/>
            <person name="Neuveglise C."/>
            <person name="Oeser B."/>
            <person name="Pearson M."/>
            <person name="Poulain J."/>
            <person name="Poussereau N."/>
            <person name="Quesneville H."/>
            <person name="Rascle C."/>
            <person name="Schumacher J."/>
            <person name="Segurens B."/>
            <person name="Sexton A."/>
            <person name="Silva E."/>
            <person name="Sirven C."/>
            <person name="Soanes D.M."/>
            <person name="Talbot N.J."/>
            <person name="Templeton M."/>
            <person name="Yandava C."/>
            <person name="Yarden O."/>
            <person name="Zeng Q."/>
            <person name="Rollins J.A."/>
            <person name="Lebrun M.H."/>
            <person name="Dickman M."/>
        </authorList>
    </citation>
    <scope>NUCLEOTIDE SEQUENCE [LARGE SCALE GENOMIC DNA]</scope>
    <source>
        <strain evidence="2">T4</strain>
    </source>
</reference>
<protein>
    <submittedName>
        <fullName evidence="1">Uncharacterized protein</fullName>
    </submittedName>
</protein>
<dbReference type="HOGENOM" id="CLU_2637801_0_0_1"/>
<organism evidence="1 2">
    <name type="scientific">Botryotinia fuckeliana (strain T4)</name>
    <name type="common">Noble rot fungus</name>
    <name type="synonym">Botrytis cinerea</name>
    <dbReference type="NCBI Taxonomy" id="999810"/>
    <lineage>
        <taxon>Eukaryota</taxon>
        <taxon>Fungi</taxon>
        <taxon>Dikarya</taxon>
        <taxon>Ascomycota</taxon>
        <taxon>Pezizomycotina</taxon>
        <taxon>Leotiomycetes</taxon>
        <taxon>Helotiales</taxon>
        <taxon>Sclerotiniaceae</taxon>
        <taxon>Botrytis</taxon>
    </lineage>
</organism>